<keyword evidence="3" id="KW-1185">Reference proteome</keyword>
<feature type="domain" description="Glycosyl transferase family 25" evidence="1">
    <location>
        <begin position="4"/>
        <end position="166"/>
    </location>
</feature>
<dbReference type="RefSeq" id="WP_120356198.1">
    <property type="nucleotide sequence ID" value="NZ_RAQO01000009.1"/>
</dbReference>
<dbReference type="AlphaFoldDB" id="A0A420E701"/>
<accession>A0A420E701</accession>
<evidence type="ECO:0000313" key="2">
    <source>
        <dbReference type="EMBL" id="RKF14387.1"/>
    </source>
</evidence>
<comment type="caution">
    <text evidence="2">The sequence shown here is derived from an EMBL/GenBank/DDBJ whole genome shotgun (WGS) entry which is preliminary data.</text>
</comment>
<reference evidence="2 3" key="1">
    <citation type="submission" date="2018-09" db="EMBL/GenBank/DDBJ databases">
        <authorList>
            <person name="Wang Z."/>
        </authorList>
    </citation>
    <scope>NUCLEOTIDE SEQUENCE [LARGE SCALE GENOMIC DNA]</scope>
    <source>
        <strain evidence="2 3">ALS 81</strain>
    </source>
</reference>
<dbReference type="GO" id="GO:0016740">
    <property type="term" value="F:transferase activity"/>
    <property type="evidence" value="ECO:0007669"/>
    <property type="project" value="UniProtKB-KW"/>
</dbReference>
<proteinExistence type="predicted"/>
<dbReference type="CDD" id="cd06532">
    <property type="entry name" value="Glyco_transf_25"/>
    <property type="match status" value="1"/>
</dbReference>
<dbReference type="EMBL" id="RAQO01000009">
    <property type="protein sequence ID" value="RKF14387.1"/>
    <property type="molecule type" value="Genomic_DNA"/>
</dbReference>
<dbReference type="OrthoDB" id="9816113at2"/>
<organism evidence="2 3">
    <name type="scientific">Alginatibacterium sediminis</name>
    <dbReference type="NCBI Taxonomy" id="2164068"/>
    <lineage>
        <taxon>Bacteria</taxon>
        <taxon>Pseudomonadati</taxon>
        <taxon>Pseudomonadota</taxon>
        <taxon>Gammaproteobacteria</taxon>
        <taxon>Alteromonadales</taxon>
        <taxon>Alteromonadaceae</taxon>
        <taxon>Alginatibacterium</taxon>
    </lineage>
</organism>
<sequence length="251" mass="28656">MNLEVLIIALEDSVRRANYNDFPLPFRFLNAVRGNPQNEFDNYVCQLTYGRKARDGEMGCTLSHVKAAREFIASSGFQWCLILEDDAKLEDDALDSISAFESIESDDPLIYLLGHSKTDASNLTVQRLVQPFYSTHSIGTHQFGTNGANRCGTVSYVMNRAAAELLARSPSIFWITDDWQILKNMGIKVFHPKKPIVYEQVDGQSSTGNSVFIEHDFWKRPLLLSLVIVREQAKYWLYRAGLKMPYQKKYL</sequence>
<dbReference type="Proteomes" id="UP000286482">
    <property type="component" value="Unassembled WGS sequence"/>
</dbReference>
<name>A0A420E701_9ALTE</name>
<dbReference type="Pfam" id="PF01755">
    <property type="entry name" value="Glyco_transf_25"/>
    <property type="match status" value="1"/>
</dbReference>
<evidence type="ECO:0000259" key="1">
    <source>
        <dbReference type="Pfam" id="PF01755"/>
    </source>
</evidence>
<protein>
    <submittedName>
        <fullName evidence="2">Glycosyltransferase family 25 protein</fullName>
    </submittedName>
</protein>
<keyword evidence="2" id="KW-0808">Transferase</keyword>
<gene>
    <name evidence="2" type="ORF">DBZ36_17185</name>
</gene>
<evidence type="ECO:0000313" key="3">
    <source>
        <dbReference type="Proteomes" id="UP000286482"/>
    </source>
</evidence>
<dbReference type="InterPro" id="IPR002654">
    <property type="entry name" value="Glyco_trans_25"/>
</dbReference>